<proteinExistence type="predicted"/>
<feature type="coiled-coil region" evidence="1">
    <location>
        <begin position="148"/>
        <end position="175"/>
    </location>
</feature>
<evidence type="ECO:0000259" key="2">
    <source>
        <dbReference type="SMART" id="SM00933"/>
    </source>
</evidence>
<organism evidence="3 4">
    <name type="scientific">Methanobrevibacter woesei</name>
    <dbReference type="NCBI Taxonomy" id="190976"/>
    <lineage>
        <taxon>Archaea</taxon>
        <taxon>Methanobacteriati</taxon>
        <taxon>Methanobacteriota</taxon>
        <taxon>Methanomada group</taxon>
        <taxon>Methanobacteria</taxon>
        <taxon>Methanobacteriales</taxon>
        <taxon>Methanobacteriaceae</taxon>
        <taxon>Methanobrevibacter</taxon>
    </lineage>
</organism>
<gene>
    <name evidence="3" type="ORF">MBBWO_11060</name>
</gene>
<comment type="caution">
    <text evidence="3">The sequence shown here is derived from an EMBL/GenBank/DDBJ whole genome shotgun (WGS) entry which is preliminary data.</text>
</comment>
<keyword evidence="1" id="KW-0175">Coiled coil</keyword>
<dbReference type="InterPro" id="IPR018977">
    <property type="entry name" value="NurA_domain"/>
</dbReference>
<feature type="domain" description="NurA" evidence="2">
    <location>
        <begin position="44"/>
        <end position="328"/>
    </location>
</feature>
<protein>
    <submittedName>
        <fullName evidence="3">NurA domain protein</fullName>
    </submittedName>
</protein>
<dbReference type="AlphaFoldDB" id="A0A2U1S857"/>
<evidence type="ECO:0000313" key="4">
    <source>
        <dbReference type="Proteomes" id="UP000245577"/>
    </source>
</evidence>
<dbReference type="RefSeq" id="WP_116669884.1">
    <property type="nucleotide sequence ID" value="NZ_MZGU01000004.1"/>
</dbReference>
<dbReference type="Proteomes" id="UP000245577">
    <property type="component" value="Unassembled WGS sequence"/>
</dbReference>
<dbReference type="EMBL" id="MZGU01000004">
    <property type="protein sequence ID" value="PWB86252.1"/>
    <property type="molecule type" value="Genomic_DNA"/>
</dbReference>
<sequence length="352" mass="40888">MLKSLYVEAARKKGSIKEISPDLKSNDMIANSWNELSFDSDDEFSIGAGDGSFNKKKFMGYNFYAVAAESLIYDGELKKIENYDLDLLEHLQYTDELLSYYMSIFELKNAFRAVNEFDVDYYLVDGSLYGDLQNPYPRGIGLSKKVKEEILEESLDELKRRLNEHQKVISSQKLVNHFYKETYVGKKYDYLMFLCSIEKLLVLKDILNNSKNIIAISKNSDNNDIFKSRIPDIAIFDNYTKKEGISNLIYKDVSKSIKQSFPVEDDFFNQLTFTIFYLRLADNKNVLKVELPYKASFKEVVKLVGKIKKFSTGGYPFLLKKTHKDVVISNKNMDELLKIMHIREKSGREMLR</sequence>
<name>A0A2U1S857_9EURY</name>
<reference evidence="3 4" key="1">
    <citation type="submission" date="2017-03" db="EMBL/GenBank/DDBJ databases">
        <title>Genome sequence of Methanobrevibacter wosei.</title>
        <authorList>
            <person name="Poehlein A."/>
            <person name="Seedorf H."/>
            <person name="Daniel R."/>
        </authorList>
    </citation>
    <scope>NUCLEOTIDE SEQUENCE [LARGE SCALE GENOMIC DNA]</scope>
    <source>
        <strain evidence="3 4">DSM 11979</strain>
    </source>
</reference>
<evidence type="ECO:0000256" key="1">
    <source>
        <dbReference type="SAM" id="Coils"/>
    </source>
</evidence>
<accession>A0A2U1S857</accession>
<keyword evidence="4" id="KW-1185">Reference proteome</keyword>
<dbReference type="OrthoDB" id="33831at2157"/>
<evidence type="ECO:0000313" key="3">
    <source>
        <dbReference type="EMBL" id="PWB86252.1"/>
    </source>
</evidence>
<dbReference type="Pfam" id="PF09376">
    <property type="entry name" value="NurA"/>
    <property type="match status" value="1"/>
</dbReference>
<dbReference type="SMART" id="SM00933">
    <property type="entry name" value="NurA"/>
    <property type="match status" value="1"/>
</dbReference>